<dbReference type="AlphaFoldDB" id="A0A512BFV9"/>
<dbReference type="PANTHER" id="PTHR42878">
    <property type="entry name" value="TWO-COMPONENT HISTIDINE KINASE"/>
    <property type="match status" value="1"/>
</dbReference>
<sequence>MKAKTYEELLDEVTHLRHQLDEANDTIEAIRTGQVDALVVLGEKGHELYTLKTADQTYRLFIEKMIEGAVTLNRQGIIVYSNSQFARMVNLPLSKVLGLPFSNFIAPPFINQFFDLFEKGWKEDCKGEISLVNQDKHIEFQLSFTTLELDEGVSLSIILTDLTQQKETQRQLKQNNLQLEEINRALEISNHDLQQFASVASHDLQEPLRKIQIYSNLLKEKFASQFSTSAGTYLQKIINSSERMRVLIQDILSFSRLSDKDNKFELTDLQALIKELLKDFEIVIEEKKATITVEELPMIEVNPGQIRQVFQNVISNALKFSRLGVNPVITISGARICDNLYDSEPDTKGAYACIHVKDNGIGFDEKYMSNVFTLFKRLHTKDEYEGTGIGLAITKRIIEKHNGSIIAKSTEGIGSDFVIVLPVKQQRVL</sequence>
<dbReference type="RefSeq" id="WP_147204883.1">
    <property type="nucleotide sequence ID" value="NZ_BJYT01000013.1"/>
</dbReference>
<name>A0A512BFV9_9BACT</name>
<gene>
    <name evidence="9" type="ORF">SAE01_32610</name>
</gene>
<keyword evidence="4" id="KW-0808">Transferase</keyword>
<dbReference type="Gene3D" id="3.30.450.20">
    <property type="entry name" value="PAS domain"/>
    <property type="match status" value="1"/>
</dbReference>
<dbReference type="InterPro" id="IPR003594">
    <property type="entry name" value="HATPase_dom"/>
</dbReference>
<dbReference type="SUPFAM" id="SSF55785">
    <property type="entry name" value="PYP-like sensor domain (PAS domain)"/>
    <property type="match status" value="1"/>
</dbReference>
<evidence type="ECO:0000256" key="6">
    <source>
        <dbReference type="ARBA" id="ARBA00023136"/>
    </source>
</evidence>
<comment type="catalytic activity">
    <reaction evidence="1">
        <text>ATP + protein L-histidine = ADP + protein N-phospho-L-histidine.</text>
        <dbReference type="EC" id="2.7.13.3"/>
    </reaction>
</comment>
<evidence type="ECO:0000259" key="8">
    <source>
        <dbReference type="PROSITE" id="PS50109"/>
    </source>
</evidence>
<proteinExistence type="predicted"/>
<keyword evidence="3" id="KW-0597">Phosphoprotein</keyword>
<dbReference type="PANTHER" id="PTHR42878:SF15">
    <property type="entry name" value="BACTERIOPHYTOCHROME"/>
    <property type="match status" value="1"/>
</dbReference>
<dbReference type="Pfam" id="PF00512">
    <property type="entry name" value="HisKA"/>
    <property type="match status" value="1"/>
</dbReference>
<dbReference type="Gene3D" id="1.10.287.130">
    <property type="match status" value="1"/>
</dbReference>
<evidence type="ECO:0000313" key="10">
    <source>
        <dbReference type="Proteomes" id="UP000321513"/>
    </source>
</evidence>
<evidence type="ECO:0000256" key="7">
    <source>
        <dbReference type="SAM" id="Coils"/>
    </source>
</evidence>
<comment type="caution">
    <text evidence="9">The sequence shown here is derived from an EMBL/GenBank/DDBJ whole genome shotgun (WGS) entry which is preliminary data.</text>
</comment>
<dbReference type="SMART" id="SM00387">
    <property type="entry name" value="HATPase_c"/>
    <property type="match status" value="1"/>
</dbReference>
<feature type="domain" description="Histidine kinase" evidence="8">
    <location>
        <begin position="199"/>
        <end position="425"/>
    </location>
</feature>
<keyword evidence="10" id="KW-1185">Reference proteome</keyword>
<dbReference type="CDD" id="cd00130">
    <property type="entry name" value="PAS"/>
    <property type="match status" value="1"/>
</dbReference>
<dbReference type="PROSITE" id="PS50109">
    <property type="entry name" value="HIS_KIN"/>
    <property type="match status" value="1"/>
</dbReference>
<organism evidence="9 10">
    <name type="scientific">Segetibacter aerophilus</name>
    <dbReference type="NCBI Taxonomy" id="670293"/>
    <lineage>
        <taxon>Bacteria</taxon>
        <taxon>Pseudomonadati</taxon>
        <taxon>Bacteroidota</taxon>
        <taxon>Chitinophagia</taxon>
        <taxon>Chitinophagales</taxon>
        <taxon>Chitinophagaceae</taxon>
        <taxon>Segetibacter</taxon>
    </lineage>
</organism>
<dbReference type="InterPro" id="IPR004358">
    <property type="entry name" value="Sig_transdc_His_kin-like_C"/>
</dbReference>
<dbReference type="SMART" id="SM00091">
    <property type="entry name" value="PAS"/>
    <property type="match status" value="1"/>
</dbReference>
<dbReference type="OrthoDB" id="9813151at2"/>
<dbReference type="FunFam" id="3.30.565.10:FF:000006">
    <property type="entry name" value="Sensor histidine kinase WalK"/>
    <property type="match status" value="1"/>
</dbReference>
<dbReference type="CDD" id="cd00082">
    <property type="entry name" value="HisKA"/>
    <property type="match status" value="1"/>
</dbReference>
<evidence type="ECO:0000256" key="5">
    <source>
        <dbReference type="ARBA" id="ARBA00022777"/>
    </source>
</evidence>
<keyword evidence="7" id="KW-0175">Coiled coil</keyword>
<feature type="coiled-coil region" evidence="7">
    <location>
        <begin position="162"/>
        <end position="189"/>
    </location>
</feature>
<dbReference type="InterPro" id="IPR003661">
    <property type="entry name" value="HisK_dim/P_dom"/>
</dbReference>
<dbReference type="Pfam" id="PF13426">
    <property type="entry name" value="PAS_9"/>
    <property type="match status" value="1"/>
</dbReference>
<dbReference type="SUPFAM" id="SSF47384">
    <property type="entry name" value="Homodimeric domain of signal transducing histidine kinase"/>
    <property type="match status" value="1"/>
</dbReference>
<dbReference type="Pfam" id="PF02518">
    <property type="entry name" value="HATPase_c"/>
    <property type="match status" value="1"/>
</dbReference>
<dbReference type="GO" id="GO:0000155">
    <property type="term" value="F:phosphorelay sensor kinase activity"/>
    <property type="evidence" value="ECO:0007669"/>
    <property type="project" value="InterPro"/>
</dbReference>
<dbReference type="GO" id="GO:0030295">
    <property type="term" value="F:protein kinase activator activity"/>
    <property type="evidence" value="ECO:0007669"/>
    <property type="project" value="TreeGrafter"/>
</dbReference>
<dbReference type="InterPro" id="IPR036890">
    <property type="entry name" value="HATPase_C_sf"/>
</dbReference>
<dbReference type="SMART" id="SM00388">
    <property type="entry name" value="HisKA"/>
    <property type="match status" value="1"/>
</dbReference>
<protein>
    <recommendedName>
        <fullName evidence="2">histidine kinase</fullName>
        <ecNumber evidence="2">2.7.13.3</ecNumber>
    </recommendedName>
</protein>
<accession>A0A512BFV9</accession>
<dbReference type="InterPro" id="IPR036097">
    <property type="entry name" value="HisK_dim/P_sf"/>
</dbReference>
<dbReference type="EMBL" id="BJYT01000013">
    <property type="protein sequence ID" value="GEO10765.1"/>
    <property type="molecule type" value="Genomic_DNA"/>
</dbReference>
<evidence type="ECO:0000313" key="9">
    <source>
        <dbReference type="EMBL" id="GEO10765.1"/>
    </source>
</evidence>
<dbReference type="GO" id="GO:0000156">
    <property type="term" value="F:phosphorelay response regulator activity"/>
    <property type="evidence" value="ECO:0007669"/>
    <property type="project" value="TreeGrafter"/>
</dbReference>
<dbReference type="InterPro" id="IPR005467">
    <property type="entry name" value="His_kinase_dom"/>
</dbReference>
<dbReference type="GO" id="GO:0016020">
    <property type="term" value="C:membrane"/>
    <property type="evidence" value="ECO:0007669"/>
    <property type="project" value="UniProtKB-SubCell"/>
</dbReference>
<evidence type="ECO:0000256" key="1">
    <source>
        <dbReference type="ARBA" id="ARBA00000085"/>
    </source>
</evidence>
<reference evidence="9 10" key="1">
    <citation type="submission" date="2019-07" db="EMBL/GenBank/DDBJ databases">
        <title>Whole genome shotgun sequence of Segetibacter aerophilus NBRC 106135.</title>
        <authorList>
            <person name="Hosoyama A."/>
            <person name="Uohara A."/>
            <person name="Ohji S."/>
            <person name="Ichikawa N."/>
        </authorList>
    </citation>
    <scope>NUCLEOTIDE SEQUENCE [LARGE SCALE GENOMIC DNA]</scope>
    <source>
        <strain evidence="9 10">NBRC 106135</strain>
    </source>
</reference>
<dbReference type="EC" id="2.7.13.3" evidence="2"/>
<evidence type="ECO:0000256" key="3">
    <source>
        <dbReference type="ARBA" id="ARBA00022553"/>
    </source>
</evidence>
<keyword evidence="5" id="KW-0418">Kinase</keyword>
<dbReference type="InterPro" id="IPR000014">
    <property type="entry name" value="PAS"/>
</dbReference>
<evidence type="ECO:0000256" key="2">
    <source>
        <dbReference type="ARBA" id="ARBA00012438"/>
    </source>
</evidence>
<dbReference type="GO" id="GO:0007234">
    <property type="term" value="P:osmosensory signaling via phosphorelay pathway"/>
    <property type="evidence" value="ECO:0007669"/>
    <property type="project" value="TreeGrafter"/>
</dbReference>
<dbReference type="NCBIfam" id="TIGR00229">
    <property type="entry name" value="sensory_box"/>
    <property type="match status" value="1"/>
</dbReference>
<dbReference type="Proteomes" id="UP000321513">
    <property type="component" value="Unassembled WGS sequence"/>
</dbReference>
<keyword evidence="6" id="KW-0472">Membrane</keyword>
<dbReference type="InterPro" id="IPR050351">
    <property type="entry name" value="BphY/WalK/GraS-like"/>
</dbReference>
<dbReference type="PRINTS" id="PR00344">
    <property type="entry name" value="BCTRLSENSOR"/>
</dbReference>
<dbReference type="InterPro" id="IPR035965">
    <property type="entry name" value="PAS-like_dom_sf"/>
</dbReference>
<dbReference type="Gene3D" id="3.30.565.10">
    <property type="entry name" value="Histidine kinase-like ATPase, C-terminal domain"/>
    <property type="match status" value="1"/>
</dbReference>
<evidence type="ECO:0000256" key="4">
    <source>
        <dbReference type="ARBA" id="ARBA00022679"/>
    </source>
</evidence>
<dbReference type="SUPFAM" id="SSF55874">
    <property type="entry name" value="ATPase domain of HSP90 chaperone/DNA topoisomerase II/histidine kinase"/>
    <property type="match status" value="1"/>
</dbReference>